<keyword evidence="1" id="KW-0472">Membrane</keyword>
<evidence type="ECO:0000313" key="3">
    <source>
        <dbReference type="Proteomes" id="UP000789833"/>
    </source>
</evidence>
<feature type="transmembrane region" description="Helical" evidence="1">
    <location>
        <begin position="9"/>
        <end position="26"/>
    </location>
</feature>
<keyword evidence="3" id="KW-1185">Reference proteome</keyword>
<dbReference type="RefSeq" id="WP_230504579.1">
    <property type="nucleotide sequence ID" value="NZ_CAKJTJ010000041.1"/>
</dbReference>
<comment type="caution">
    <text evidence="2">The sequence shown here is derived from an EMBL/GenBank/DDBJ whole genome shotgun (WGS) entry which is preliminary data.</text>
</comment>
<accession>A0ABM8YTK6</accession>
<dbReference type="PANTHER" id="PTHR37804">
    <property type="entry name" value="CDAA REGULATORY PROTEIN CDAR"/>
    <property type="match status" value="1"/>
</dbReference>
<protein>
    <submittedName>
        <fullName evidence="2">CdaA regulatory protein CdaR</fullName>
    </submittedName>
</protein>
<dbReference type="Proteomes" id="UP000789833">
    <property type="component" value="Unassembled WGS sequence"/>
</dbReference>
<evidence type="ECO:0000256" key="1">
    <source>
        <dbReference type="SAM" id="Phobius"/>
    </source>
</evidence>
<organism evidence="2 3">
    <name type="scientific">Sutcliffiella rhizosphaerae</name>
    <dbReference type="NCBI Taxonomy" id="2880967"/>
    <lineage>
        <taxon>Bacteria</taxon>
        <taxon>Bacillati</taxon>
        <taxon>Bacillota</taxon>
        <taxon>Bacilli</taxon>
        <taxon>Bacillales</taxon>
        <taxon>Bacillaceae</taxon>
        <taxon>Sutcliffiella</taxon>
    </lineage>
</organism>
<proteinExistence type="predicted"/>
<dbReference type="PANTHER" id="PTHR37804:SF1">
    <property type="entry name" value="CDAA REGULATORY PROTEIN CDAR"/>
    <property type="match status" value="1"/>
</dbReference>
<dbReference type="EMBL" id="CAKJTJ010000041">
    <property type="protein sequence ID" value="CAG9623278.1"/>
    <property type="molecule type" value="Genomic_DNA"/>
</dbReference>
<dbReference type="InterPro" id="IPR012505">
    <property type="entry name" value="YbbR"/>
</dbReference>
<keyword evidence="1" id="KW-0812">Transmembrane</keyword>
<name>A0ABM8YTK6_9BACI</name>
<keyword evidence="1" id="KW-1133">Transmembrane helix</keyword>
<dbReference type="Pfam" id="PF07949">
    <property type="entry name" value="YbbR"/>
    <property type="match status" value="3"/>
</dbReference>
<evidence type="ECO:0000313" key="2">
    <source>
        <dbReference type="EMBL" id="CAG9623278.1"/>
    </source>
</evidence>
<dbReference type="Gene3D" id="2.170.120.30">
    <property type="match status" value="2"/>
</dbReference>
<reference evidence="2 3" key="1">
    <citation type="submission" date="2021-10" db="EMBL/GenBank/DDBJ databases">
        <authorList>
            <person name="Criscuolo A."/>
        </authorList>
    </citation>
    <scope>NUCLEOTIDE SEQUENCE [LARGE SCALE GENOMIC DNA]</scope>
    <source>
        <strain evidence="3">CIP 111883</strain>
    </source>
</reference>
<dbReference type="InterPro" id="IPR053154">
    <property type="entry name" value="c-di-AMP_regulator"/>
</dbReference>
<sequence length="416" mass="46279">MDKFINNHWVMKAIALLMAFMLYMSVNIENTSPQQRENVTAPPFSGSADVETVTDVPVEAIYDRESYVVSGVPQSVAVTLEGPTASVKPAALQRDFEVFADLSGLEVGTHQVPLQYRNLSDRLTVVIEPGVATVTIHERITMDFPVDVDFINRDQMEEGYQAEQPIVRPNIVKVTGSRELIENIALVKARVDLKDANESIEQQSRVTVYDMEGNPLNVEVDPAVVEVSVPITSPNKNVPLRINRKGSLQENLSITKVEANPTEVTVYGPKGILDDLEFIDNIDIDLTKITESTTIEVDVPLPDGVKRVVPEKIKINVEVEKEEQKTFTNVPIKEIGLPDDMEIEFLDPESGLMDLTVLGAPGILENLNSDDMEMYINVTDLNAGEHDVPLEINGPQNVSWDLPRRNVKIRLIETNE</sequence>
<dbReference type="Gene3D" id="2.170.120.40">
    <property type="entry name" value="YbbR-like domain"/>
    <property type="match status" value="2"/>
</dbReference>
<gene>
    <name evidence="2" type="primary">cdaR_2</name>
    <name evidence="2" type="ORF">BACCIP111883_04074</name>
</gene>